<sequence>MAVDTFVIASGDYMETTVPIALRRNGSNDNMIASIIKTDELTCDPNDLVISYQMNGRGKYIPHS</sequence>
<dbReference type="EMBL" id="JACXVP010000008">
    <property type="protein sequence ID" value="KAG5590535.1"/>
    <property type="molecule type" value="Genomic_DNA"/>
</dbReference>
<evidence type="ECO:0000313" key="1">
    <source>
        <dbReference type="EMBL" id="KAG5590535.1"/>
    </source>
</evidence>
<evidence type="ECO:0000313" key="2">
    <source>
        <dbReference type="Proteomes" id="UP000824120"/>
    </source>
</evidence>
<organism evidence="1 2">
    <name type="scientific">Solanum commersonii</name>
    <name type="common">Commerson's wild potato</name>
    <name type="synonym">Commerson's nightshade</name>
    <dbReference type="NCBI Taxonomy" id="4109"/>
    <lineage>
        <taxon>Eukaryota</taxon>
        <taxon>Viridiplantae</taxon>
        <taxon>Streptophyta</taxon>
        <taxon>Embryophyta</taxon>
        <taxon>Tracheophyta</taxon>
        <taxon>Spermatophyta</taxon>
        <taxon>Magnoliopsida</taxon>
        <taxon>eudicotyledons</taxon>
        <taxon>Gunneridae</taxon>
        <taxon>Pentapetalae</taxon>
        <taxon>asterids</taxon>
        <taxon>lamiids</taxon>
        <taxon>Solanales</taxon>
        <taxon>Solanaceae</taxon>
        <taxon>Solanoideae</taxon>
        <taxon>Solaneae</taxon>
        <taxon>Solanum</taxon>
    </lineage>
</organism>
<dbReference type="Proteomes" id="UP000824120">
    <property type="component" value="Chromosome 8"/>
</dbReference>
<comment type="caution">
    <text evidence="1">The sequence shown here is derived from an EMBL/GenBank/DDBJ whole genome shotgun (WGS) entry which is preliminary data.</text>
</comment>
<reference evidence="1 2" key="1">
    <citation type="submission" date="2020-09" db="EMBL/GenBank/DDBJ databases">
        <title>De no assembly of potato wild relative species, Solanum commersonii.</title>
        <authorList>
            <person name="Cho K."/>
        </authorList>
    </citation>
    <scope>NUCLEOTIDE SEQUENCE [LARGE SCALE GENOMIC DNA]</scope>
    <source>
        <strain evidence="1">LZ3.2</strain>
        <tissue evidence="1">Leaf</tissue>
    </source>
</reference>
<name>A0A9J5XSK2_SOLCO</name>
<gene>
    <name evidence="1" type="ORF">H5410_041049</name>
</gene>
<keyword evidence="2" id="KW-1185">Reference proteome</keyword>
<proteinExistence type="predicted"/>
<protein>
    <submittedName>
        <fullName evidence="1">Uncharacterized protein</fullName>
    </submittedName>
</protein>
<accession>A0A9J5XSK2</accession>
<dbReference type="AlphaFoldDB" id="A0A9J5XSK2"/>